<comment type="caution">
    <text evidence="1">The sequence shown here is derived from an EMBL/GenBank/DDBJ whole genome shotgun (WGS) entry which is preliminary data.</text>
</comment>
<evidence type="ECO:0000313" key="1">
    <source>
        <dbReference type="EMBL" id="GFC60522.1"/>
    </source>
</evidence>
<dbReference type="AlphaFoldDB" id="A0A699QC09"/>
<organism evidence="1">
    <name type="scientific">Tanacetum cinerariifolium</name>
    <name type="common">Dalmatian daisy</name>
    <name type="synonym">Chrysanthemum cinerariifolium</name>
    <dbReference type="NCBI Taxonomy" id="118510"/>
    <lineage>
        <taxon>Eukaryota</taxon>
        <taxon>Viridiplantae</taxon>
        <taxon>Streptophyta</taxon>
        <taxon>Embryophyta</taxon>
        <taxon>Tracheophyta</taxon>
        <taxon>Spermatophyta</taxon>
        <taxon>Magnoliopsida</taxon>
        <taxon>eudicotyledons</taxon>
        <taxon>Gunneridae</taxon>
        <taxon>Pentapetalae</taxon>
        <taxon>asterids</taxon>
        <taxon>campanulids</taxon>
        <taxon>Asterales</taxon>
        <taxon>Asteraceae</taxon>
        <taxon>Asteroideae</taxon>
        <taxon>Anthemideae</taxon>
        <taxon>Anthemidinae</taxon>
        <taxon>Tanacetum</taxon>
    </lineage>
</organism>
<feature type="non-terminal residue" evidence="1">
    <location>
        <position position="1"/>
    </location>
</feature>
<proteinExistence type="predicted"/>
<gene>
    <name evidence="1" type="ORF">Tci_832492</name>
</gene>
<dbReference type="EMBL" id="BKCJ010985784">
    <property type="protein sequence ID" value="GFC60522.1"/>
    <property type="molecule type" value="Genomic_DNA"/>
</dbReference>
<reference evidence="1" key="1">
    <citation type="journal article" date="2019" name="Sci. Rep.">
        <title>Draft genome of Tanacetum cinerariifolium, the natural source of mosquito coil.</title>
        <authorList>
            <person name="Yamashiro T."/>
            <person name="Shiraishi A."/>
            <person name="Satake H."/>
            <person name="Nakayama K."/>
        </authorList>
    </citation>
    <scope>NUCLEOTIDE SEQUENCE</scope>
</reference>
<protein>
    <submittedName>
        <fullName evidence="1">Uncharacterized protein</fullName>
    </submittedName>
</protein>
<name>A0A699QC09_TANCI</name>
<accession>A0A699QC09</accession>
<sequence>DHPQSEGHNCNAARPSKLCAQARSVDDMTFRTRACKEYTRWVF</sequence>